<keyword evidence="6" id="KW-1185">Reference proteome</keyword>
<keyword evidence="1" id="KW-0547">Nucleotide-binding</keyword>
<dbReference type="SUPFAM" id="SSF52540">
    <property type="entry name" value="P-loop containing nucleoside triphosphate hydrolases"/>
    <property type="match status" value="1"/>
</dbReference>
<organism evidence="5 6">
    <name type="scientific">Legionella septentrionalis</name>
    <dbReference type="NCBI Taxonomy" id="2498109"/>
    <lineage>
        <taxon>Bacteria</taxon>
        <taxon>Pseudomonadati</taxon>
        <taxon>Pseudomonadota</taxon>
        <taxon>Gammaproteobacteria</taxon>
        <taxon>Legionellales</taxon>
        <taxon>Legionellaceae</taxon>
        <taxon>Legionella</taxon>
    </lineage>
</organism>
<evidence type="ECO:0000313" key="5">
    <source>
        <dbReference type="EMBL" id="RUQ81533.1"/>
    </source>
</evidence>
<keyword evidence="2" id="KW-0378">Hydrolase</keyword>
<protein>
    <submittedName>
        <fullName evidence="5">DNA primase</fullName>
    </submittedName>
</protein>
<dbReference type="InterPro" id="IPR045455">
    <property type="entry name" value="NrS-1_pol-like_helicase"/>
</dbReference>
<dbReference type="InterPro" id="IPR027417">
    <property type="entry name" value="P-loop_NTPase"/>
</dbReference>
<keyword evidence="3" id="KW-0067">ATP-binding</keyword>
<dbReference type="InterPro" id="IPR006500">
    <property type="entry name" value="Helicase_put_C_phage/plasmid"/>
</dbReference>
<dbReference type="EMBL" id="RZGR01000040">
    <property type="protein sequence ID" value="RUQ81533.1"/>
    <property type="molecule type" value="Genomic_DNA"/>
</dbReference>
<dbReference type="Proteomes" id="UP000288012">
    <property type="component" value="Unassembled WGS sequence"/>
</dbReference>
<gene>
    <name evidence="5" type="ORF">EKM59_10570</name>
</gene>
<evidence type="ECO:0000259" key="4">
    <source>
        <dbReference type="PROSITE" id="PS51206"/>
    </source>
</evidence>
<name>A0A433JGZ6_9GAMM</name>
<dbReference type="Gene3D" id="3.40.50.300">
    <property type="entry name" value="P-loop containing nucleotide triphosphate hydrolases"/>
    <property type="match status" value="1"/>
</dbReference>
<dbReference type="PANTHER" id="PTHR35372">
    <property type="entry name" value="ATP BINDING PROTEIN-RELATED"/>
    <property type="match status" value="1"/>
</dbReference>
<dbReference type="InterPro" id="IPR051620">
    <property type="entry name" value="ORF904-like_C"/>
</dbReference>
<sequence>MPHSAILNQLLEKVTRVNFAQLAELKEGEKLKNSQIQVIIIDQILMLAKNNNWGLCKQHEFLYLFNGEYWSLVEEDELKTFLGDSAEKMGLRNVHAQYFNFKDQLYKQFMAAANLPKPEQPKDVININLRNGTFEVTPNGNKLKPFNRNDFITYQLPFKYAPEVEAPLFTAYLNRVLPEQALQDILAEYLGYVFIRTSTLKLEKTLLLYGSGANGKSVFYEIVRSLLGEQNTSEFSLQSLTNENGYFRAMIANKLVNYASEINGKLVASIFKQLVSGEPVEARLPYGRPFTLTHYAKLIFNCNELPKDVEQTEAYFRRFIIIPFEVTIPESEQDKQLAQKIIKNELSGVFNWVLRGLERLLKQKHFTESDTVKRARYQYEKESDSVKLYLEEESYFPHPESYQPIKGLYTQYRTFCQEGGFNPVNQLNFQKRLNMSKIIIQKKNIGKVAFLSKETAYKFID</sequence>
<dbReference type="PROSITE" id="PS51206">
    <property type="entry name" value="SF3_HELICASE_1"/>
    <property type="match status" value="1"/>
</dbReference>
<proteinExistence type="predicted"/>
<evidence type="ECO:0000313" key="6">
    <source>
        <dbReference type="Proteomes" id="UP000288012"/>
    </source>
</evidence>
<dbReference type="InterPro" id="IPR014015">
    <property type="entry name" value="Helicase_SF3_DNA-vir"/>
</dbReference>
<dbReference type="GO" id="GO:0005524">
    <property type="term" value="F:ATP binding"/>
    <property type="evidence" value="ECO:0007669"/>
    <property type="project" value="UniProtKB-KW"/>
</dbReference>
<dbReference type="AlphaFoldDB" id="A0A433JGZ6"/>
<evidence type="ECO:0000256" key="1">
    <source>
        <dbReference type="ARBA" id="ARBA00022741"/>
    </source>
</evidence>
<accession>A0A433JGZ6</accession>
<dbReference type="Pfam" id="PF19263">
    <property type="entry name" value="DUF5906"/>
    <property type="match status" value="1"/>
</dbReference>
<comment type="caution">
    <text evidence="5">The sequence shown here is derived from an EMBL/GenBank/DDBJ whole genome shotgun (WGS) entry which is preliminary data.</text>
</comment>
<dbReference type="NCBIfam" id="TIGR01613">
    <property type="entry name" value="primase_Cterm"/>
    <property type="match status" value="1"/>
</dbReference>
<feature type="domain" description="SF3 helicase" evidence="4">
    <location>
        <begin position="181"/>
        <end position="337"/>
    </location>
</feature>
<evidence type="ECO:0000256" key="3">
    <source>
        <dbReference type="ARBA" id="ARBA00022840"/>
    </source>
</evidence>
<dbReference type="GO" id="GO:0016787">
    <property type="term" value="F:hydrolase activity"/>
    <property type="evidence" value="ECO:0007669"/>
    <property type="project" value="UniProtKB-KW"/>
</dbReference>
<evidence type="ECO:0000256" key="2">
    <source>
        <dbReference type="ARBA" id="ARBA00022801"/>
    </source>
</evidence>
<dbReference type="Pfam" id="PF08706">
    <property type="entry name" value="D5_N"/>
    <property type="match status" value="1"/>
</dbReference>
<reference evidence="5 6" key="1">
    <citation type="submission" date="2018-12" db="EMBL/GenBank/DDBJ databases">
        <title>Legionella sp,whole genome shotgun sequence.</title>
        <authorList>
            <person name="Wu H."/>
        </authorList>
    </citation>
    <scope>NUCLEOTIDE SEQUENCE [LARGE SCALE GENOMIC DNA]</scope>
    <source>
        <strain evidence="6">km714</strain>
    </source>
</reference>
<dbReference type="InterPro" id="IPR014818">
    <property type="entry name" value="Phage/plasmid_primase_P4_C"/>
</dbReference>
<dbReference type="PANTHER" id="PTHR35372:SF2">
    <property type="entry name" value="SF3 HELICASE DOMAIN-CONTAINING PROTEIN"/>
    <property type="match status" value="1"/>
</dbReference>